<dbReference type="Pfam" id="PF01391">
    <property type="entry name" value="Collagen"/>
    <property type="match status" value="2"/>
</dbReference>
<keyword evidence="3" id="KW-0272">Extracellular matrix</keyword>
<dbReference type="FunFam" id="2.60.40.10:FF:000489">
    <property type="entry name" value="collagen alpha-1(XII) chain isoform X1"/>
    <property type="match status" value="1"/>
</dbReference>
<dbReference type="Gene3D" id="3.40.50.410">
    <property type="entry name" value="von Willebrand factor, type A domain"/>
    <property type="match status" value="2"/>
</dbReference>
<evidence type="ECO:0000259" key="18">
    <source>
        <dbReference type="PROSITE" id="PS50853"/>
    </source>
</evidence>
<dbReference type="InterPro" id="IPR036116">
    <property type="entry name" value="FN3_sf"/>
</dbReference>
<dbReference type="Proteomes" id="UP000472265">
    <property type="component" value="Chromosome 16"/>
</dbReference>
<dbReference type="FunFam" id="2.60.40.10:FF:000121">
    <property type="entry name" value="Collagen type XII alpha 1 chain"/>
    <property type="match status" value="1"/>
</dbReference>
<evidence type="ECO:0000256" key="16">
    <source>
        <dbReference type="SAM" id="MobiDB-lite"/>
    </source>
</evidence>
<dbReference type="InterPro" id="IPR013783">
    <property type="entry name" value="Ig-like_fold"/>
</dbReference>
<dbReference type="InterPro" id="IPR036465">
    <property type="entry name" value="vWFA_dom_sf"/>
</dbReference>
<evidence type="ECO:0000256" key="14">
    <source>
        <dbReference type="ARBA" id="ARBA00064391"/>
    </source>
</evidence>
<feature type="domain" description="VWFA" evidence="17">
    <location>
        <begin position="942"/>
        <end position="1115"/>
    </location>
</feature>
<dbReference type="SUPFAM" id="SSF49899">
    <property type="entry name" value="Concanavalin A-like lectins/glucanases"/>
    <property type="match status" value="1"/>
</dbReference>
<dbReference type="FunFam" id="2.60.120.200:FF:000008">
    <property type="entry name" value="Collagen type XII alpha 1 chain"/>
    <property type="match status" value="1"/>
</dbReference>
<dbReference type="InterPro" id="IPR002035">
    <property type="entry name" value="VWF_A"/>
</dbReference>
<dbReference type="FunFam" id="2.60.40.10:FF:000480">
    <property type="entry name" value="Collagen, type XII, alpha 1"/>
    <property type="match status" value="1"/>
</dbReference>
<reference evidence="19" key="3">
    <citation type="submission" date="2025-09" db="UniProtKB">
        <authorList>
            <consortium name="Ensembl"/>
        </authorList>
    </citation>
    <scope>IDENTIFICATION</scope>
</reference>
<comment type="subunit">
    <text evidence="14">Trimer of identical chains each containing 190 kDa of non-triple-helical sequences.</text>
</comment>
<dbReference type="InterPro" id="IPR050525">
    <property type="entry name" value="ECM_Assembly_Org"/>
</dbReference>
<keyword evidence="11" id="KW-0379">Hydroxylation</keyword>
<evidence type="ECO:0000256" key="8">
    <source>
        <dbReference type="ARBA" id="ARBA00023119"/>
    </source>
</evidence>
<evidence type="ECO:0000256" key="15">
    <source>
        <dbReference type="ARBA" id="ARBA00067989"/>
    </source>
</evidence>
<dbReference type="PROSITE" id="PS50853">
    <property type="entry name" value="FN3"/>
    <property type="match status" value="7"/>
</dbReference>
<feature type="domain" description="Fibronectin type-III" evidence="18">
    <location>
        <begin position="737"/>
        <end position="825"/>
    </location>
</feature>
<dbReference type="FunFam" id="2.60.40.10:FF:000234">
    <property type="entry name" value="Collagen, type XII, alpha 1"/>
    <property type="match status" value="1"/>
</dbReference>
<dbReference type="FunFam" id="2.60.40.10:FF:000018">
    <property type="entry name" value="collagen alpha-1(XII) chain isoform X1"/>
    <property type="match status" value="2"/>
</dbReference>
<keyword evidence="4" id="KW-0732">Signal</keyword>
<keyword evidence="5" id="KW-0677">Repeat</keyword>
<protein>
    <recommendedName>
        <fullName evidence="15">Collagen alpha-1(XII) chain</fullName>
    </recommendedName>
</protein>
<dbReference type="SUPFAM" id="SSF49265">
    <property type="entry name" value="Fibronectin type III"/>
    <property type="match status" value="6"/>
</dbReference>
<dbReference type="FunFam" id="3.40.50.410:FF:000001">
    <property type="entry name" value="Collagen, type XII, alpha 1"/>
    <property type="match status" value="2"/>
</dbReference>
<feature type="region of interest" description="Disordered" evidence="16">
    <location>
        <begin position="1481"/>
        <end position="1568"/>
    </location>
</feature>
<dbReference type="Pfam" id="PF00092">
    <property type="entry name" value="VWA"/>
    <property type="match status" value="2"/>
</dbReference>
<dbReference type="GO" id="GO:0005615">
    <property type="term" value="C:extracellular space"/>
    <property type="evidence" value="ECO:0007669"/>
    <property type="project" value="TreeGrafter"/>
</dbReference>
<dbReference type="SMART" id="SM00060">
    <property type="entry name" value="FN3"/>
    <property type="match status" value="8"/>
</dbReference>
<dbReference type="PANTHER" id="PTHR24020:SF17">
    <property type="entry name" value="COLLAGEN ALPHA-1(XII) CHAIN"/>
    <property type="match status" value="1"/>
</dbReference>
<feature type="domain" description="Fibronectin type-III" evidence="18">
    <location>
        <begin position="392"/>
        <end position="483"/>
    </location>
</feature>
<evidence type="ECO:0000256" key="2">
    <source>
        <dbReference type="ARBA" id="ARBA00022525"/>
    </source>
</evidence>
<keyword evidence="8" id="KW-0176">Collagen</keyword>
<dbReference type="GO" id="GO:0035987">
    <property type="term" value="P:endodermal cell differentiation"/>
    <property type="evidence" value="ECO:0007669"/>
    <property type="project" value="TreeGrafter"/>
</dbReference>
<keyword evidence="2" id="KW-0964">Secreted</keyword>
<evidence type="ECO:0000313" key="20">
    <source>
        <dbReference type="Proteomes" id="UP000472265"/>
    </source>
</evidence>
<dbReference type="Gene3D" id="2.60.120.200">
    <property type="match status" value="1"/>
</dbReference>
<dbReference type="InterPro" id="IPR013320">
    <property type="entry name" value="ConA-like_dom_sf"/>
</dbReference>
<evidence type="ECO:0000256" key="12">
    <source>
        <dbReference type="ARBA" id="ARBA00049648"/>
    </source>
</evidence>
<feature type="compositionally biased region" description="Pro residues" evidence="16">
    <location>
        <begin position="1490"/>
        <end position="1499"/>
    </location>
</feature>
<evidence type="ECO:0000256" key="11">
    <source>
        <dbReference type="ARBA" id="ARBA00023278"/>
    </source>
</evidence>
<feature type="domain" description="Fibronectin type-III" evidence="18">
    <location>
        <begin position="11"/>
        <end position="101"/>
    </location>
</feature>
<comment type="subcellular location">
    <subcellularLocation>
        <location evidence="1">Secreted</location>
        <location evidence="1">Extracellular space</location>
        <location evidence="1">Extracellular matrix</location>
    </subcellularLocation>
</comment>
<evidence type="ECO:0000256" key="7">
    <source>
        <dbReference type="ARBA" id="ARBA00022974"/>
    </source>
</evidence>
<dbReference type="InterPro" id="IPR003961">
    <property type="entry name" value="FN3_dom"/>
</dbReference>
<feature type="domain" description="Fibronectin type-III" evidence="18">
    <location>
        <begin position="484"/>
        <end position="572"/>
    </location>
</feature>
<dbReference type="GO" id="GO:0005581">
    <property type="term" value="C:collagen trimer"/>
    <property type="evidence" value="ECO:0007669"/>
    <property type="project" value="UniProtKB-KW"/>
</dbReference>
<dbReference type="SMART" id="SM00210">
    <property type="entry name" value="TSPN"/>
    <property type="match status" value="1"/>
</dbReference>
<feature type="domain" description="VWFA" evidence="17">
    <location>
        <begin position="128"/>
        <end position="312"/>
    </location>
</feature>
<keyword evidence="10" id="KW-0325">Glycoprotein</keyword>
<evidence type="ECO:0000313" key="19">
    <source>
        <dbReference type="Ensembl" id="ENSSAUP00010060097.1"/>
    </source>
</evidence>
<feature type="domain" description="Fibronectin type-III" evidence="18">
    <location>
        <begin position="826"/>
        <end position="914"/>
    </location>
</feature>
<evidence type="ECO:0000256" key="13">
    <source>
        <dbReference type="ARBA" id="ARBA00053577"/>
    </source>
</evidence>
<dbReference type="PROSITE" id="PS50234">
    <property type="entry name" value="VWFA"/>
    <property type="match status" value="2"/>
</dbReference>
<dbReference type="CDD" id="cd00063">
    <property type="entry name" value="FN3"/>
    <property type="match status" value="8"/>
</dbReference>
<evidence type="ECO:0000256" key="10">
    <source>
        <dbReference type="ARBA" id="ARBA00023180"/>
    </source>
</evidence>
<organism evidence="19 20">
    <name type="scientific">Sparus aurata</name>
    <name type="common">Gilthead sea bream</name>
    <dbReference type="NCBI Taxonomy" id="8175"/>
    <lineage>
        <taxon>Eukaryota</taxon>
        <taxon>Metazoa</taxon>
        <taxon>Chordata</taxon>
        <taxon>Craniata</taxon>
        <taxon>Vertebrata</taxon>
        <taxon>Euteleostomi</taxon>
        <taxon>Actinopterygii</taxon>
        <taxon>Neopterygii</taxon>
        <taxon>Teleostei</taxon>
        <taxon>Neoteleostei</taxon>
        <taxon>Acanthomorphata</taxon>
        <taxon>Eupercaria</taxon>
        <taxon>Spariformes</taxon>
        <taxon>Sparidae</taxon>
        <taxon>Sparus</taxon>
    </lineage>
</organism>
<reference evidence="19" key="2">
    <citation type="submission" date="2025-08" db="UniProtKB">
        <authorList>
            <consortium name="Ensembl"/>
        </authorList>
    </citation>
    <scope>IDENTIFICATION</scope>
</reference>
<dbReference type="GO" id="GO:0005614">
    <property type="term" value="C:interstitial matrix"/>
    <property type="evidence" value="ECO:0007669"/>
    <property type="project" value="UniProtKB-ARBA"/>
</dbReference>
<evidence type="ECO:0000259" key="17">
    <source>
        <dbReference type="PROSITE" id="PS50234"/>
    </source>
</evidence>
<evidence type="ECO:0000256" key="4">
    <source>
        <dbReference type="ARBA" id="ARBA00022729"/>
    </source>
</evidence>
<name>A0A671YFJ6_SPAAU</name>
<feature type="domain" description="Fibronectin type-III" evidence="18">
    <location>
        <begin position="647"/>
        <end position="736"/>
    </location>
</feature>
<keyword evidence="6" id="KW-0130">Cell adhesion</keyword>
<evidence type="ECO:0000256" key="6">
    <source>
        <dbReference type="ARBA" id="ARBA00022889"/>
    </source>
</evidence>
<sequence>MLFLFSTELGSPRDLQTRDVTDTSFLVSWVAAPGNVRQYRIRWKSLFTEEEGEKTIPGGTTDTVLEGLTPETRYQVSVFAAYGHGEGQPLVGEETTDSKSPSPASVDSNHNLFAVIKYVTCRTKAQADIVLLVDGSWSIGRLNFKTIRAFIARMVGVFDIGPERVQIGLAQYSGDPKTEWHLDAHRTRESLLEAVANLPYKGGNTLTGLALNYLLQNNFKENVGMRPKSRKIGVLITDGKSQDDVIVNSQNLRDQGIELYAIGVKNADENELRSIATDPDSIHMYNVADFSFLVLCDDGAPDPPTNLITSEVTHRSFRATWTAPDGPVEKYRVEYMTLSGRPQQVFVDGTETSTVLQGLNPLTEYMVKVYSVVGEESSEPLEGSETTLPLSAVRRMDIYDEQITTMRVRWEQAEGATGYMLLYSAINATQPTLEQEIRVGGDTTDVQLVKLLPNTAYTLSLFALHGESASEPLTKQGVTQPMPPAGELRVRDVTHSTMRLIWDAAPGLVRKYLITYKPEEGEAKEVIGGSVTTRELDNLISQTEYGLAVTPIYDEGPGQPMLGEAITDVVPAPKNLRFSEVTQTSFRATWEHGAPDVALYRIGWTKKGENNFQYVRENQLSMTFTFLVIHEVLTVLYFHLTSEPLGGVRNLQVTDPTTSTLNVQWEPAEGNVRQYRIFYVPAAGGEEEMVQVSGSTFNTVLKNLQSDTVYTVTVMPVYSVGEGQRMSENGKTLGMLGPRNLRVSDEWYTRFRVSWDPAPSRVNGYKLIYQPEGSDEPTEVLVGDVTSHQLHNLKPGTTYDLQVLAMYNTGVSAPLDGQGTTLYLNVTDLNTYNVGYDKFCIRWAPHRAATSYRLKVNPFDSNGAQEITVRGSESNYCFDGLTPDTLYNATVFAQTPNLEGPGVSVKERTLVKPTEVPTEPPTPPAPATVPPALDVCKGAKADLVFLIDGSWSIGDESFNKVIQFVRSMTGAFEVISPKGMQVSFVQFSDDAKTEFKLNTYHDKGIVISALQTVRYRGGNTKTGVAMKHVYEKVFTSDSGMRRNVPKVLVVVTDGRSQDDVKKSAEKLQHSGYSVFVVGVADVDMTELRLIGSKPSERHVFVVDDYDAFAKIQDNLITFICETATSTCPLIYINGFTTPGFRMLEAFNITDRTFAGMNGVSMEPGSFNSYIAYRLHKDSFINQPTKEIHPDGLPPSYTIILLFRLLPDTPSEPFDIWQIADKNNNPEVGVTVNPSSKTITFYNKDTRGEIQRATFNEEQVKRVFHGSFHKLHITISPEKVKLNVDCQEVAEKPIKEANNITLDGYEVLGKMVKSGGGRRQSATFQLQMFDIICSLSWISRDRCCDLPSTRDEAKCPSLPHSCTCTQDSIGPQGPPGPSVKTPSILPFNGKILLYECGYETILFFGPNGLSLPGEPGSPGNPGVPGITGKPGKPGDTGSPGAVGLKGEKGERGDFASQNMMRSIARQVCEQLMSRIDMMLNQIPSGYRSNSPGPPGPPGPPGNQGSRGEPGQPGRTGFPGTPGQPGNQGERGLPGEKGERGSPGNGIRGQRGPSGPQGNIFMGDTAHIFT</sequence>
<keyword evidence="9" id="KW-1015">Disulfide bond</keyword>
<gene>
    <name evidence="19" type="primary">COL12A1</name>
    <name evidence="19" type="synonym">col12a1a</name>
</gene>
<dbReference type="PRINTS" id="PR00453">
    <property type="entry name" value="VWFADOMAIN"/>
</dbReference>
<keyword evidence="7" id="KW-0654">Proteoglycan</keyword>
<comment type="similarity">
    <text evidence="12">Belongs to the fibril-associated collagens with interrupted helices (FACIT) family.</text>
</comment>
<dbReference type="InterPro" id="IPR048287">
    <property type="entry name" value="TSPN-like_N"/>
</dbReference>
<feature type="domain" description="Fibronectin type-III" evidence="18">
    <location>
        <begin position="303"/>
        <end position="391"/>
    </location>
</feature>
<evidence type="ECO:0000256" key="3">
    <source>
        <dbReference type="ARBA" id="ARBA00022530"/>
    </source>
</evidence>
<dbReference type="GeneTree" id="ENSGT00940000154923"/>
<dbReference type="Gene3D" id="2.60.40.10">
    <property type="entry name" value="Immunoglobulins"/>
    <property type="match status" value="8"/>
</dbReference>
<dbReference type="SMART" id="SM00327">
    <property type="entry name" value="VWA"/>
    <property type="match status" value="2"/>
</dbReference>
<evidence type="ECO:0000256" key="5">
    <source>
        <dbReference type="ARBA" id="ARBA00022737"/>
    </source>
</evidence>
<dbReference type="Pfam" id="PF00041">
    <property type="entry name" value="fn3"/>
    <property type="match status" value="7"/>
</dbReference>
<keyword evidence="20" id="KW-1185">Reference proteome</keyword>
<dbReference type="PANTHER" id="PTHR24020">
    <property type="entry name" value="COLLAGEN ALPHA"/>
    <property type="match status" value="1"/>
</dbReference>
<dbReference type="SUPFAM" id="SSF53300">
    <property type="entry name" value="vWA-like"/>
    <property type="match status" value="2"/>
</dbReference>
<reference evidence="19" key="1">
    <citation type="submission" date="2021-04" db="EMBL/GenBank/DDBJ databases">
        <authorList>
            <consortium name="Wellcome Sanger Institute Data Sharing"/>
        </authorList>
    </citation>
    <scope>NUCLEOTIDE SEQUENCE [LARGE SCALE GENOMIC DNA]</scope>
</reference>
<dbReference type="InterPro" id="IPR008160">
    <property type="entry name" value="Collagen"/>
</dbReference>
<feature type="region of interest" description="Disordered" evidence="16">
    <location>
        <begin position="1412"/>
        <end position="1455"/>
    </location>
</feature>
<comment type="function">
    <text evidence="13">Type XII collagen interacts with type I collagen-containing fibrils, the COL1 domain could be associated with the surface of the fibrils, and the COL2 and NC3 domains may be localized in the perifibrillar matrix.</text>
</comment>
<evidence type="ECO:0000256" key="9">
    <source>
        <dbReference type="ARBA" id="ARBA00023157"/>
    </source>
</evidence>
<proteinExistence type="inferred from homology"/>
<dbReference type="GO" id="GO:0007155">
    <property type="term" value="P:cell adhesion"/>
    <property type="evidence" value="ECO:0007669"/>
    <property type="project" value="UniProtKB-KW"/>
</dbReference>
<accession>A0A671YFJ6</accession>
<dbReference type="Ensembl" id="ENSSAUT00010063030.1">
    <property type="protein sequence ID" value="ENSSAUP00010060097.1"/>
    <property type="gene ID" value="ENSSAUG00010021911.1"/>
</dbReference>
<evidence type="ECO:0000256" key="1">
    <source>
        <dbReference type="ARBA" id="ARBA00004498"/>
    </source>
</evidence>
<dbReference type="CDD" id="cd01482">
    <property type="entry name" value="vWA_collagen_alphaI-XII-like"/>
    <property type="match status" value="2"/>
</dbReference>